<gene>
    <name evidence="2" type="ORF">SAMN05428963_107217</name>
</gene>
<reference evidence="2 3" key="1">
    <citation type="submission" date="2017-02" db="EMBL/GenBank/DDBJ databases">
        <authorList>
            <person name="Peterson S.W."/>
        </authorList>
    </citation>
    <scope>NUCLEOTIDE SEQUENCE [LARGE SCALE GENOMIC DNA]</scope>
    <source>
        <strain evidence="2 3">USBA 369</strain>
    </source>
</reference>
<evidence type="ECO:0000313" key="3">
    <source>
        <dbReference type="Proteomes" id="UP000190135"/>
    </source>
</evidence>
<feature type="domain" description="DUF1330" evidence="1">
    <location>
        <begin position="3"/>
        <end position="95"/>
    </location>
</feature>
<dbReference type="Proteomes" id="UP000190135">
    <property type="component" value="Unassembled WGS sequence"/>
</dbReference>
<dbReference type="STRING" id="1365950.SAMN05428963_107217"/>
<evidence type="ECO:0000259" key="1">
    <source>
        <dbReference type="Pfam" id="PF07045"/>
    </source>
</evidence>
<keyword evidence="3" id="KW-1185">Reference proteome</keyword>
<dbReference type="InterPro" id="IPR011008">
    <property type="entry name" value="Dimeric_a/b-barrel"/>
</dbReference>
<sequence length="98" mass="10244">MAKAYWIATYRSIADPDALAAYAKVSGPAIAAAGGRVLVRGTPAQVYEAGLNERTVVIEFDSVDAARAAHDSEAYQHALSLLGEGAVRDIRIVEGAEG</sequence>
<dbReference type="InterPro" id="IPR010753">
    <property type="entry name" value="DUF1330"/>
</dbReference>
<dbReference type="OrthoDB" id="9806380at2"/>
<dbReference type="PANTHER" id="PTHR41521:SF4">
    <property type="entry name" value="BLR0684 PROTEIN"/>
    <property type="match status" value="1"/>
</dbReference>
<dbReference type="SUPFAM" id="SSF54909">
    <property type="entry name" value="Dimeric alpha+beta barrel"/>
    <property type="match status" value="1"/>
</dbReference>
<name>A0A1T4RSC0_9HYPH</name>
<evidence type="ECO:0000313" key="2">
    <source>
        <dbReference type="EMBL" id="SKA18668.1"/>
    </source>
</evidence>
<dbReference type="Pfam" id="PF07045">
    <property type="entry name" value="DUF1330"/>
    <property type="match status" value="1"/>
</dbReference>
<dbReference type="AlphaFoldDB" id="A0A1T4RSC0"/>
<dbReference type="RefSeq" id="WP_078708705.1">
    <property type="nucleotide sequence ID" value="NZ_FUXL01000007.1"/>
</dbReference>
<proteinExistence type="predicted"/>
<dbReference type="Gene3D" id="3.30.70.100">
    <property type="match status" value="1"/>
</dbReference>
<dbReference type="EMBL" id="FUXL01000007">
    <property type="protein sequence ID" value="SKA18668.1"/>
    <property type="molecule type" value="Genomic_DNA"/>
</dbReference>
<protein>
    <submittedName>
        <fullName evidence="2">Uncharacterized conserved protein, DUF1330 family</fullName>
    </submittedName>
</protein>
<dbReference type="PANTHER" id="PTHR41521">
    <property type="match status" value="1"/>
</dbReference>
<organism evidence="2 3">
    <name type="scientific">Consotaella salsifontis</name>
    <dbReference type="NCBI Taxonomy" id="1365950"/>
    <lineage>
        <taxon>Bacteria</taxon>
        <taxon>Pseudomonadati</taxon>
        <taxon>Pseudomonadota</taxon>
        <taxon>Alphaproteobacteria</taxon>
        <taxon>Hyphomicrobiales</taxon>
        <taxon>Aurantimonadaceae</taxon>
        <taxon>Consotaella</taxon>
    </lineage>
</organism>
<accession>A0A1T4RSC0</accession>